<dbReference type="EMBL" id="JAJGCB010000007">
    <property type="protein sequence ID" value="KAJ8991748.1"/>
    <property type="molecule type" value="Genomic_DNA"/>
</dbReference>
<dbReference type="Pfam" id="PF20150">
    <property type="entry name" value="2EXR"/>
    <property type="match status" value="1"/>
</dbReference>
<accession>A0AAN6EUZ1</accession>
<dbReference type="InterPro" id="IPR038883">
    <property type="entry name" value="AN11006-like"/>
</dbReference>
<reference evidence="2" key="1">
    <citation type="submission" date="2023-01" db="EMBL/GenBank/DDBJ databases">
        <title>Exophiala dermititidis isolated from Cystic Fibrosis Patient.</title>
        <authorList>
            <person name="Kurbessoian T."/>
            <person name="Crocker A."/>
            <person name="Murante D."/>
            <person name="Hogan D.A."/>
            <person name="Stajich J.E."/>
        </authorList>
    </citation>
    <scope>NUCLEOTIDE SEQUENCE</scope>
    <source>
        <strain evidence="2">Ex8</strain>
    </source>
</reference>
<evidence type="ECO:0000313" key="3">
    <source>
        <dbReference type="Proteomes" id="UP001161757"/>
    </source>
</evidence>
<gene>
    <name evidence="2" type="ORF">HRR80_004369</name>
</gene>
<organism evidence="2 3">
    <name type="scientific">Exophiala dermatitidis</name>
    <name type="common">Black yeast-like fungus</name>
    <name type="synonym">Wangiella dermatitidis</name>
    <dbReference type="NCBI Taxonomy" id="5970"/>
    <lineage>
        <taxon>Eukaryota</taxon>
        <taxon>Fungi</taxon>
        <taxon>Dikarya</taxon>
        <taxon>Ascomycota</taxon>
        <taxon>Pezizomycotina</taxon>
        <taxon>Eurotiomycetes</taxon>
        <taxon>Chaetothyriomycetidae</taxon>
        <taxon>Chaetothyriales</taxon>
        <taxon>Herpotrichiellaceae</taxon>
        <taxon>Exophiala</taxon>
    </lineage>
</organism>
<name>A0AAN6EUZ1_EXODE</name>
<evidence type="ECO:0000259" key="1">
    <source>
        <dbReference type="Pfam" id="PF20150"/>
    </source>
</evidence>
<feature type="domain" description="2EXR" evidence="1">
    <location>
        <begin position="15"/>
        <end position="77"/>
    </location>
</feature>
<sequence>MKIKDKQPEAIPHSRFLDLPVEVRQTILTYVLQPLERYIYLSPKQSWVELDRAKTLACPSILLVCRQIHAEAVRLMYLRAKVVLYAQPGCLTRPSRLPHRKLVRRLEIGIPMAEQTTSSLTPERRLKAKIYLPLAPDRLLSRLLSIFPQARDISLTLCAIPPRAVPHMSSLSGAAVCDLRALLLHPLLSDNITRIRYQLTQKLSYELFDLAHEDTCIC</sequence>
<dbReference type="AlphaFoldDB" id="A0AAN6EUZ1"/>
<proteinExistence type="predicted"/>
<dbReference type="InterPro" id="IPR045518">
    <property type="entry name" value="2EXR"/>
</dbReference>
<evidence type="ECO:0000313" key="2">
    <source>
        <dbReference type="EMBL" id="KAJ8991748.1"/>
    </source>
</evidence>
<dbReference type="Proteomes" id="UP001161757">
    <property type="component" value="Unassembled WGS sequence"/>
</dbReference>
<protein>
    <recommendedName>
        <fullName evidence="1">2EXR domain-containing protein</fullName>
    </recommendedName>
</protein>
<dbReference type="PANTHER" id="PTHR42085">
    <property type="entry name" value="F-BOX DOMAIN-CONTAINING PROTEIN"/>
    <property type="match status" value="1"/>
</dbReference>
<dbReference type="PANTHER" id="PTHR42085:SF1">
    <property type="entry name" value="F-BOX DOMAIN-CONTAINING PROTEIN"/>
    <property type="match status" value="1"/>
</dbReference>
<comment type="caution">
    <text evidence="2">The sequence shown here is derived from an EMBL/GenBank/DDBJ whole genome shotgun (WGS) entry which is preliminary data.</text>
</comment>